<dbReference type="EMBL" id="CP058604">
    <property type="protein sequence ID" value="QLG70819.1"/>
    <property type="molecule type" value="Genomic_DNA"/>
</dbReference>
<evidence type="ECO:0000256" key="3">
    <source>
        <dbReference type="ARBA" id="ARBA00019622"/>
    </source>
</evidence>
<dbReference type="Proteomes" id="UP000509704">
    <property type="component" value="Chromosome 1"/>
</dbReference>
<dbReference type="GO" id="GO:0006357">
    <property type="term" value="P:regulation of transcription by RNA polymerase II"/>
    <property type="evidence" value="ECO:0007669"/>
    <property type="project" value="InterPro"/>
</dbReference>
<dbReference type="KEGG" id="zmk:HG535_0A07610"/>
<dbReference type="SMART" id="SM01281">
    <property type="entry name" value="Med12"/>
    <property type="match status" value="1"/>
</dbReference>
<dbReference type="PANTHER" id="PTHR46567:SF1">
    <property type="entry name" value="MEDIATOR OF RNA POLYMERASE II TRANSCRIPTION SUBUNIT 12"/>
    <property type="match status" value="1"/>
</dbReference>
<dbReference type="PANTHER" id="PTHR46567">
    <property type="entry name" value="MEDIATOR OF RNA POLYMERASE II TRANSCRIPTION SUBUNIT 12"/>
    <property type="match status" value="1"/>
</dbReference>
<gene>
    <name evidence="9" type="ORF">HG535_0A07610</name>
</gene>
<evidence type="ECO:0000313" key="10">
    <source>
        <dbReference type="Proteomes" id="UP000509704"/>
    </source>
</evidence>
<keyword evidence="6" id="KW-0539">Nucleus</keyword>
<name>A0A7H9AYG8_ZYGMR</name>
<dbReference type="GeneID" id="59234455"/>
<dbReference type="GO" id="GO:0003712">
    <property type="term" value="F:transcription coregulator activity"/>
    <property type="evidence" value="ECO:0007669"/>
    <property type="project" value="InterPro"/>
</dbReference>
<evidence type="ECO:0000256" key="7">
    <source>
        <dbReference type="ARBA" id="ARBA00032010"/>
    </source>
</evidence>
<accession>A0A7H9AYG8</accession>
<keyword evidence="5" id="KW-0804">Transcription</keyword>
<sequence length="1340" mass="156808">MTPSKYLLTPPDELHSYVAPKESHLTPVYPDFEPWRHKREDDEILLNFVAKGYYAPSKVNFESISARSSLQESLPKLSDQLGDQFSKILHIREQEINRISAKDNSNKLPLFSDLSGPGFLLPSRVTLTDHRRELWLQELSSPYASLAKLSKHIPHGLKRRQVLEKCYMRQIPLKRAMWLIKCCYSMEWKNRMTKARQSSDSSNDINAQLTKEWTDNFVFILEKLIFDMNQNDNDPVQLKRWRTEVGYFLKLLGNCYSLRLIDKMVFHHWLIEFGAKVENFEFLPLTLHIITVFWDDISQPTEKAQVSQSLFLMPKMAEMLLYKYYMVSHSKSMINDEKYIINDIKKNAKIKESILSILRILIGRIFQNKSLEAFIFPNSSWDLYKPILYEIANSFSSNPENASEIRKKLELISYRNESIMFNGTLDSEDTETESRNEQGLDKSDNDIVLLKTVDTDFTKKLNDNPVEFDWPAYVDRNMLHTSHIRQLFLWAIHPYQKSRYEANELVVKILLLKVNSVERFQEFVIEDIIWSMVFQLAKISEMDRNLLMCDRSLYRLLNILITYGILKVPTYIRKLISSGVLYVPESNDKFVHCDILINLKVSPLMKSQYNMVLKNVMEYNASYYEKHNYDQLLLQAEELKQKIMNEENLNNLSYSLSVKIVAADWYLTEICSGNLLLVDRTTIVKFFQIFCIHLDAFHHFYKWIEFIVYHQLLSDIGALEALIDILLCYGKLFSQYINDHILFTKTFIYIYMKALKEKDFGSYAVTSFMVFWKFFMKSFAYALKIDGELKSELSKVYDEEKSKLERITKNKSELLLVYNAINGDESKLSMGSFPETFQTSLRGFLNGKNNEKEKKRFRNNLLLLMTTKREYNKFMSIYLKRKDFTFSDLLLLISYKLLTLDQIQSILSVTFVLKLLAIKNVDNGLYFEYHKDQYIRSNFETILATCLLDLTQNYTLFLEILIKYGMHSKLSAVTNKIVIELLKKDRSTSTHVIYDILNFGVPRLHESDDATEEEMKPSELYSLMNFNNLWMLQAYTAYYVEDIMKEDLANQALHDYLFEVIEVTNVGCLRAHIFDKISNIPTIQTIAQIYEGDFFNDYLAEDGNQKGAVSMIVDIITSLSKRVNGDLTMSNSLFQSLKNNLSRFANMDEKSLEKSQSILNNYLKMFAIHQNFIFKCIASSIQEDDTKSTIKIIDEIYLLFEKITFDLKLKLILYEILSSLKSHCIYISTTRQEGNGPRFECPKRLLELPPFQISSFIKRAGDFEPIEEADIGIETLPVDSGKTANRWFLFNKKEGQYWNKLNIEPYYEINNFQSENASCFNNSCLNLSLFNAGFEKKNPK</sequence>
<comment type="similarity">
    <text evidence="2">Belongs to the Mediator complex subunit 12 family.</text>
</comment>
<reference evidence="9 10" key="1">
    <citation type="submission" date="2020-07" db="EMBL/GenBank/DDBJ databases">
        <title>The yeast mating-type switching endonuclease HO is a domesticated member of an unorthodox homing genetic element family.</title>
        <authorList>
            <person name="Coughlan A.Y."/>
            <person name="Lombardi L."/>
            <person name="Braun-Galleani S."/>
            <person name="Martos A.R."/>
            <person name="Galeote V."/>
            <person name="Bigey F."/>
            <person name="Dequin S."/>
            <person name="Byrne K.P."/>
            <person name="Wolfe K.H."/>
        </authorList>
    </citation>
    <scope>NUCLEOTIDE SEQUENCE [LARGE SCALE GENOMIC DNA]</scope>
    <source>
        <strain evidence="9 10">NRRL Y-6702</strain>
    </source>
</reference>
<evidence type="ECO:0000256" key="6">
    <source>
        <dbReference type="ARBA" id="ARBA00023242"/>
    </source>
</evidence>
<evidence type="ECO:0000256" key="4">
    <source>
        <dbReference type="ARBA" id="ARBA00023015"/>
    </source>
</evidence>
<evidence type="ECO:0000313" key="9">
    <source>
        <dbReference type="EMBL" id="QLG70819.1"/>
    </source>
</evidence>
<dbReference type="InterPro" id="IPR019035">
    <property type="entry name" value="Mediator_Med12"/>
</dbReference>
<dbReference type="RefSeq" id="XP_037142547.1">
    <property type="nucleotide sequence ID" value="XM_037286652.1"/>
</dbReference>
<dbReference type="OrthoDB" id="20828at2759"/>
<proteinExistence type="inferred from homology"/>
<evidence type="ECO:0000259" key="8">
    <source>
        <dbReference type="SMART" id="SM01281"/>
    </source>
</evidence>
<evidence type="ECO:0000256" key="5">
    <source>
        <dbReference type="ARBA" id="ARBA00023163"/>
    </source>
</evidence>
<feature type="domain" description="Mediator complex subunit Med12" evidence="8">
    <location>
        <begin position="118"/>
        <end position="181"/>
    </location>
</feature>
<keyword evidence="4" id="KW-0805">Transcription regulation</keyword>
<evidence type="ECO:0000256" key="1">
    <source>
        <dbReference type="ARBA" id="ARBA00004123"/>
    </source>
</evidence>
<dbReference type="Pfam" id="PF09497">
    <property type="entry name" value="Med12"/>
    <property type="match status" value="1"/>
</dbReference>
<protein>
    <recommendedName>
        <fullName evidence="3">Mediator of RNA polymerase II transcription subunit 12</fullName>
    </recommendedName>
    <alternativeName>
        <fullName evidence="7">Mediator complex subunit 12</fullName>
    </alternativeName>
</protein>
<keyword evidence="10" id="KW-1185">Reference proteome</keyword>
<evidence type="ECO:0000256" key="2">
    <source>
        <dbReference type="ARBA" id="ARBA00010289"/>
    </source>
</evidence>
<organism evidence="9 10">
    <name type="scientific">Zygotorulaspora mrakii</name>
    <name type="common">Zygosaccharomyces mrakii</name>
    <dbReference type="NCBI Taxonomy" id="42260"/>
    <lineage>
        <taxon>Eukaryota</taxon>
        <taxon>Fungi</taxon>
        <taxon>Dikarya</taxon>
        <taxon>Ascomycota</taxon>
        <taxon>Saccharomycotina</taxon>
        <taxon>Saccharomycetes</taxon>
        <taxon>Saccharomycetales</taxon>
        <taxon>Saccharomycetaceae</taxon>
        <taxon>Zygotorulaspora</taxon>
    </lineage>
</organism>
<dbReference type="GO" id="GO:0016592">
    <property type="term" value="C:mediator complex"/>
    <property type="evidence" value="ECO:0007669"/>
    <property type="project" value="InterPro"/>
</dbReference>
<comment type="subcellular location">
    <subcellularLocation>
        <location evidence="1">Nucleus</location>
    </subcellularLocation>
</comment>